<dbReference type="EMBL" id="JADINH010000127">
    <property type="protein sequence ID" value="MBO8415902.1"/>
    <property type="molecule type" value="Genomic_DNA"/>
</dbReference>
<dbReference type="Proteomes" id="UP000823631">
    <property type="component" value="Unassembled WGS sequence"/>
</dbReference>
<dbReference type="PIRSF" id="PIRSF001488">
    <property type="entry name" value="Tdi_protein"/>
    <property type="match status" value="1"/>
</dbReference>
<comment type="caution">
    <text evidence="9">The sequence shown here is derived from an EMBL/GenBank/DDBJ whole genome shotgun (WGS) entry which is preliminary data.</text>
</comment>
<evidence type="ECO:0000313" key="9">
    <source>
        <dbReference type="EMBL" id="MBO8415902.1"/>
    </source>
</evidence>
<evidence type="ECO:0000256" key="2">
    <source>
        <dbReference type="ARBA" id="ARBA00022729"/>
    </source>
</evidence>
<sequence>MFKKLAFVLLSAAVFTLSAGSAAAVEYKEGVNYQIRAEKALDHKEIREFFSFWCGHCFGLQSTFHKIEAHFKGQAEYVKNPVGLLGGAMGPLSQQAFAAAKMLNLDAEFTAGLFDEMHVQGKIPHSEKDFAAFFGRELGIPEDKFERDLRSFPVAGMVSDYDAAVDKYQIDAVPELLVNGRYLVTMESVNSEDELIDLIAYLLTLN</sequence>
<dbReference type="Pfam" id="PF01323">
    <property type="entry name" value="DSBA"/>
    <property type="match status" value="1"/>
</dbReference>
<name>A0A9D9DCI5_9GAMM</name>
<feature type="disulfide bond" description="Redox-active" evidence="6">
    <location>
        <begin position="54"/>
        <end position="57"/>
    </location>
</feature>
<dbReference type="PANTHER" id="PTHR35891">
    <property type="entry name" value="THIOL:DISULFIDE INTERCHANGE PROTEIN DSBA"/>
    <property type="match status" value="1"/>
</dbReference>
<keyword evidence="5" id="KW-0574">Periplasm</keyword>
<dbReference type="GO" id="GO:0016491">
    <property type="term" value="F:oxidoreductase activity"/>
    <property type="evidence" value="ECO:0007669"/>
    <property type="project" value="InterPro"/>
</dbReference>
<feature type="signal peptide" evidence="7">
    <location>
        <begin position="1"/>
        <end position="24"/>
    </location>
</feature>
<feature type="domain" description="DSBA-like thioredoxin" evidence="8">
    <location>
        <begin position="46"/>
        <end position="184"/>
    </location>
</feature>
<dbReference type="CDD" id="cd03019">
    <property type="entry name" value="DsbA_DsbA"/>
    <property type="match status" value="1"/>
</dbReference>
<keyword evidence="2 7" id="KW-0732">Signal</keyword>
<dbReference type="InterPro" id="IPR023205">
    <property type="entry name" value="DsbA/DsbL"/>
</dbReference>
<gene>
    <name evidence="9" type="ORF">IAB19_05940</name>
</gene>
<dbReference type="InterPro" id="IPR050824">
    <property type="entry name" value="Thiol_disulfide_DsbA"/>
</dbReference>
<evidence type="ECO:0000256" key="5">
    <source>
        <dbReference type="PIRNR" id="PIRNR001488"/>
    </source>
</evidence>
<comment type="subcellular location">
    <subcellularLocation>
        <location evidence="5">Periplasm</location>
    </subcellularLocation>
</comment>
<proteinExistence type="inferred from homology"/>
<reference evidence="9" key="2">
    <citation type="journal article" date="2021" name="PeerJ">
        <title>Extensive microbial diversity within the chicken gut microbiome revealed by metagenomics and culture.</title>
        <authorList>
            <person name="Gilroy R."/>
            <person name="Ravi A."/>
            <person name="Getino M."/>
            <person name="Pursley I."/>
            <person name="Horton D.L."/>
            <person name="Alikhan N.F."/>
            <person name="Baker D."/>
            <person name="Gharbi K."/>
            <person name="Hall N."/>
            <person name="Watson M."/>
            <person name="Adriaenssens E.M."/>
            <person name="Foster-Nyarko E."/>
            <person name="Jarju S."/>
            <person name="Secka A."/>
            <person name="Antonio M."/>
            <person name="Oren A."/>
            <person name="Chaudhuri R.R."/>
            <person name="La Ragione R."/>
            <person name="Hildebrand F."/>
            <person name="Pallen M.J."/>
        </authorList>
    </citation>
    <scope>NUCLEOTIDE SEQUENCE</scope>
    <source>
        <strain evidence="9">17213</strain>
    </source>
</reference>
<evidence type="ECO:0000256" key="6">
    <source>
        <dbReference type="PIRSR" id="PIRSR001488-1"/>
    </source>
</evidence>
<comment type="similarity">
    <text evidence="1">Belongs to the thioredoxin family. DsbA subfamily.</text>
</comment>
<evidence type="ECO:0000256" key="4">
    <source>
        <dbReference type="ARBA" id="ARBA00023284"/>
    </source>
</evidence>
<dbReference type="GO" id="GO:0042597">
    <property type="term" value="C:periplasmic space"/>
    <property type="evidence" value="ECO:0007669"/>
    <property type="project" value="UniProtKB-SubCell"/>
</dbReference>
<reference evidence="9" key="1">
    <citation type="submission" date="2020-10" db="EMBL/GenBank/DDBJ databases">
        <authorList>
            <person name="Gilroy R."/>
        </authorList>
    </citation>
    <scope>NUCLEOTIDE SEQUENCE</scope>
    <source>
        <strain evidence="9">17213</strain>
    </source>
</reference>
<dbReference type="InterPro" id="IPR001853">
    <property type="entry name" value="DSBA-like_thioredoxin_dom"/>
</dbReference>
<evidence type="ECO:0000256" key="3">
    <source>
        <dbReference type="ARBA" id="ARBA00023157"/>
    </source>
</evidence>
<keyword evidence="4" id="KW-0676">Redox-active center</keyword>
<dbReference type="PANTHER" id="PTHR35891:SF3">
    <property type="entry name" value="THIOL:DISULFIDE INTERCHANGE PROTEIN DSBL"/>
    <property type="match status" value="1"/>
</dbReference>
<accession>A0A9D9DCI5</accession>
<dbReference type="SUPFAM" id="SSF52833">
    <property type="entry name" value="Thioredoxin-like"/>
    <property type="match status" value="1"/>
</dbReference>
<evidence type="ECO:0000313" key="10">
    <source>
        <dbReference type="Proteomes" id="UP000823631"/>
    </source>
</evidence>
<keyword evidence="3 5" id="KW-1015">Disulfide bond</keyword>
<dbReference type="AlphaFoldDB" id="A0A9D9DCI5"/>
<protein>
    <recommendedName>
        <fullName evidence="5">Thiol:disulfide interchange protein</fullName>
    </recommendedName>
</protein>
<evidence type="ECO:0000256" key="1">
    <source>
        <dbReference type="ARBA" id="ARBA00005791"/>
    </source>
</evidence>
<evidence type="ECO:0000259" key="8">
    <source>
        <dbReference type="Pfam" id="PF01323"/>
    </source>
</evidence>
<feature type="chain" id="PRO_5038825718" description="Thiol:disulfide interchange protein" evidence="7">
    <location>
        <begin position="25"/>
        <end position="206"/>
    </location>
</feature>
<evidence type="ECO:0000256" key="7">
    <source>
        <dbReference type="SAM" id="SignalP"/>
    </source>
</evidence>
<organism evidence="9 10">
    <name type="scientific">Candidatus Avisuccinivibrio stercorigallinarum</name>
    <dbReference type="NCBI Taxonomy" id="2840704"/>
    <lineage>
        <taxon>Bacteria</taxon>
        <taxon>Pseudomonadati</taxon>
        <taxon>Pseudomonadota</taxon>
        <taxon>Gammaproteobacteria</taxon>
        <taxon>Aeromonadales</taxon>
        <taxon>Succinivibrionaceae</taxon>
        <taxon>Succinivibrionaceae incertae sedis</taxon>
        <taxon>Candidatus Avisuccinivibrio</taxon>
    </lineage>
</organism>
<dbReference type="Gene3D" id="3.40.30.10">
    <property type="entry name" value="Glutaredoxin"/>
    <property type="match status" value="1"/>
</dbReference>
<dbReference type="InterPro" id="IPR036249">
    <property type="entry name" value="Thioredoxin-like_sf"/>
</dbReference>